<organism evidence="17 18">
    <name type="scientific">Gouania willdenowi</name>
    <name type="common">Blunt-snouted clingfish</name>
    <name type="synonym">Lepadogaster willdenowi</name>
    <dbReference type="NCBI Taxonomy" id="441366"/>
    <lineage>
        <taxon>Eukaryota</taxon>
        <taxon>Metazoa</taxon>
        <taxon>Chordata</taxon>
        <taxon>Craniata</taxon>
        <taxon>Vertebrata</taxon>
        <taxon>Euteleostomi</taxon>
        <taxon>Actinopterygii</taxon>
        <taxon>Neopterygii</taxon>
        <taxon>Teleostei</taxon>
        <taxon>Neoteleostei</taxon>
        <taxon>Acanthomorphata</taxon>
        <taxon>Ovalentaria</taxon>
        <taxon>Blenniimorphae</taxon>
        <taxon>Blenniiformes</taxon>
        <taxon>Gobiesocoidei</taxon>
        <taxon>Gobiesocidae</taxon>
        <taxon>Gobiesocinae</taxon>
        <taxon>Gouania</taxon>
    </lineage>
</organism>
<feature type="transmembrane region" description="Helical" evidence="14">
    <location>
        <begin position="691"/>
        <end position="714"/>
    </location>
</feature>
<dbReference type="FunFam" id="2.60.40.60:FF:000001">
    <property type="entry name" value="Protocadherin alpha 2"/>
    <property type="match status" value="1"/>
</dbReference>
<dbReference type="PROSITE" id="PS50268">
    <property type="entry name" value="CADHERIN_2"/>
    <property type="match status" value="6"/>
</dbReference>
<feature type="domain" description="Cadherin" evidence="16">
    <location>
        <begin position="134"/>
        <end position="241"/>
    </location>
</feature>
<dbReference type="FunFam" id="2.60.40.60:FF:000006">
    <property type="entry name" value="Protocadherin alpha 2"/>
    <property type="match status" value="1"/>
</dbReference>
<evidence type="ECO:0000256" key="5">
    <source>
        <dbReference type="ARBA" id="ARBA00022729"/>
    </source>
</evidence>
<feature type="domain" description="Cadherin" evidence="16">
    <location>
        <begin position="455"/>
        <end position="564"/>
    </location>
</feature>
<keyword evidence="3" id="KW-1003">Cell membrane</keyword>
<comment type="function">
    <text evidence="1">Potential calcium-dependent cell-adhesion protein. May be involved in the establishment and maintenance of specific neuronal connections in the brain.</text>
</comment>
<comment type="subcellular location">
    <subcellularLocation>
        <location evidence="2">Cell membrane</location>
        <topology evidence="2">Single-pass type I membrane protein</topology>
    </subcellularLocation>
</comment>
<keyword evidence="6" id="KW-0677">Repeat</keyword>
<feature type="domain" description="Cadherin" evidence="16">
    <location>
        <begin position="27"/>
        <end position="133"/>
    </location>
</feature>
<evidence type="ECO:0000313" key="18">
    <source>
        <dbReference type="Proteomes" id="UP000694680"/>
    </source>
</evidence>
<evidence type="ECO:0000256" key="10">
    <source>
        <dbReference type="ARBA" id="ARBA00023136"/>
    </source>
</evidence>
<reference evidence="17" key="2">
    <citation type="submission" date="2025-08" db="UniProtKB">
        <authorList>
            <consortium name="Ensembl"/>
        </authorList>
    </citation>
    <scope>IDENTIFICATION</scope>
</reference>
<sequence length="946" mass="102970">MFFKGKTGSFWTCTAFVLLDYCLRAVAHGQLSYSVSEEVNPGTSVGNIARDLNINIQDLETRKFQIVSAAKNTYFEVNLRTGFLYVNERIDREGLCAKAKNCVINVEAVINDPLKVYRLEITITDINDNAPVFSEHLQTLDVAENTLPGVKFGLIEATDIDVGKNGLSTYKLSNNDYFRLDIHKGTESVSAELVLQKQLDRERDSVIKLTLTAVDGGNPAKSGTSQIIINVLDVNDNYPAFTKSLYKFQINENLPVGSTVVTLNATDADEGLNKEIEFSLRKKGQDRVLDLFEMDSETGAISVKGQIDYEENPAFEIHAQATDKGQPPLSAHCKVLIEVIDVNDNAPEIMVTTLLHTVKEDTAAGTAVALVSVLDKDGGRNGAVNAVIVDKSPFKLDTNYKHYYSLVVDASLDRESMSEYNITIVAMDEGSPPLSSTSVVRVQVSDVNDNPPKFSESLINVYVKENSPTGAVVKTLTALDADVENNGQVSYSLLKSPIDSLPLSTMININSESGDIISLQSFNFEELKTFQFKVQATDSGVPPLSSNVTVNVFILDENDNSPAVLAPYSEHGSVNSESIPYSAEAGYFVAKIRAVDADSGYNALLSYHLSEPKGNNLFRIGTSSGEIRTKRRMSDNDLKSHPLVVLVSDNGEPSLSATVSIDVVVVESSADIQTQFRHVPIKEDSFSDLNLYLLIAIVSVSLIFLLSLISLIAVKCHRTDGSFSRYSAPMITTHPDGSWSYSKSTQQYDVCFSSDTLKSDVVVFPAPFPPVDAELISINGGDTFTSTQTLPNKEKPKALSQDWRYSASLRAGGVMQSSVHMEESSVLQGAQGVLVQNWPTASSAADAEGGEVSPPMGAGVDSNSWHFRYGPGGPGAPPQHLKPGEVPPEAFIIPGSPAIISIRQNQGGDDDKSDFITFGKKEEAKKKKKKKKEKKDKKDKGKDDDE</sequence>
<accession>A0A8C5DQJ9</accession>
<dbReference type="FunFam" id="2.60.40.60:FF:000129">
    <property type="entry name" value="protocadherin alpha-C2 isoform X1"/>
    <property type="match status" value="1"/>
</dbReference>
<dbReference type="Pfam" id="PF16492">
    <property type="entry name" value="Cadherin_C_2"/>
    <property type="match status" value="1"/>
</dbReference>
<dbReference type="SUPFAM" id="SSF49313">
    <property type="entry name" value="Cadherin-like"/>
    <property type="match status" value="6"/>
</dbReference>
<reference evidence="17" key="3">
    <citation type="submission" date="2025-09" db="UniProtKB">
        <authorList>
            <consortium name="Ensembl"/>
        </authorList>
    </citation>
    <scope>IDENTIFICATION</scope>
</reference>
<gene>
    <name evidence="17" type="primary">LOC114470587</name>
</gene>
<evidence type="ECO:0000256" key="1">
    <source>
        <dbReference type="ARBA" id="ARBA00003436"/>
    </source>
</evidence>
<dbReference type="GO" id="GO:0009653">
    <property type="term" value="P:anatomical structure morphogenesis"/>
    <property type="evidence" value="ECO:0007669"/>
    <property type="project" value="UniProtKB-ARBA"/>
</dbReference>
<evidence type="ECO:0000256" key="2">
    <source>
        <dbReference type="ARBA" id="ARBA00004251"/>
    </source>
</evidence>
<feature type="signal peptide" evidence="15">
    <location>
        <begin position="1"/>
        <end position="29"/>
    </location>
</feature>
<feature type="region of interest" description="Disordered" evidence="13">
    <location>
        <begin position="869"/>
        <end position="946"/>
    </location>
</feature>
<dbReference type="CDD" id="cd11304">
    <property type="entry name" value="Cadherin_repeat"/>
    <property type="match status" value="6"/>
</dbReference>
<keyword evidence="7 12" id="KW-0106">Calcium</keyword>
<dbReference type="PANTHER" id="PTHR24028:SF287">
    <property type="entry name" value="CADHERIN-RELATED NEURONAL RECEPTOR VARIABLE 1-RELATED"/>
    <property type="match status" value="1"/>
</dbReference>
<dbReference type="FunFam" id="2.60.40.60:FF:000007">
    <property type="entry name" value="Protocadherin alpha 2"/>
    <property type="match status" value="1"/>
</dbReference>
<protein>
    <submittedName>
        <fullName evidence="17">Protocadherin alpha-C2-like</fullName>
    </submittedName>
</protein>
<dbReference type="GO" id="GO:0007156">
    <property type="term" value="P:homophilic cell adhesion via plasma membrane adhesion molecules"/>
    <property type="evidence" value="ECO:0007669"/>
    <property type="project" value="InterPro"/>
</dbReference>
<evidence type="ECO:0000256" key="9">
    <source>
        <dbReference type="ARBA" id="ARBA00022989"/>
    </source>
</evidence>
<feature type="domain" description="Cadherin" evidence="16">
    <location>
        <begin position="578"/>
        <end position="676"/>
    </location>
</feature>
<dbReference type="InterPro" id="IPR013164">
    <property type="entry name" value="Cadherin_N"/>
</dbReference>
<dbReference type="InterPro" id="IPR020894">
    <property type="entry name" value="Cadherin_CS"/>
</dbReference>
<keyword evidence="4 14" id="KW-0812">Transmembrane</keyword>
<dbReference type="Pfam" id="PF08266">
    <property type="entry name" value="Cadherin_2"/>
    <property type="match status" value="1"/>
</dbReference>
<dbReference type="InterPro" id="IPR002126">
    <property type="entry name" value="Cadherin-like_dom"/>
</dbReference>
<feature type="chain" id="PRO_5034762405" evidence="15">
    <location>
        <begin position="30"/>
        <end position="946"/>
    </location>
</feature>
<keyword evidence="10 14" id="KW-0472">Membrane</keyword>
<evidence type="ECO:0000313" key="17">
    <source>
        <dbReference type="Ensembl" id="ENSGWIP00000008873.1"/>
    </source>
</evidence>
<evidence type="ECO:0000256" key="6">
    <source>
        <dbReference type="ARBA" id="ARBA00022737"/>
    </source>
</evidence>
<dbReference type="PROSITE" id="PS00232">
    <property type="entry name" value="CADHERIN_1"/>
    <property type="match status" value="3"/>
</dbReference>
<dbReference type="Pfam" id="PF15974">
    <property type="entry name" value="Cadherin_tail"/>
    <property type="match status" value="1"/>
</dbReference>
<dbReference type="GO" id="GO:0005886">
    <property type="term" value="C:plasma membrane"/>
    <property type="evidence" value="ECO:0007669"/>
    <property type="project" value="UniProtKB-SubCell"/>
</dbReference>
<evidence type="ECO:0000256" key="11">
    <source>
        <dbReference type="ARBA" id="ARBA00023180"/>
    </source>
</evidence>
<dbReference type="FunFam" id="2.60.40.60:FF:000002">
    <property type="entry name" value="Protocadherin alpha 2"/>
    <property type="match status" value="1"/>
</dbReference>
<dbReference type="Gene3D" id="2.60.40.60">
    <property type="entry name" value="Cadherins"/>
    <property type="match status" value="6"/>
</dbReference>
<evidence type="ECO:0000259" key="16">
    <source>
        <dbReference type="PROSITE" id="PS50268"/>
    </source>
</evidence>
<evidence type="ECO:0000256" key="13">
    <source>
        <dbReference type="SAM" id="MobiDB-lite"/>
    </source>
</evidence>
<evidence type="ECO:0000256" key="7">
    <source>
        <dbReference type="ARBA" id="ARBA00022837"/>
    </source>
</evidence>
<proteinExistence type="predicted"/>
<dbReference type="InterPro" id="IPR031904">
    <property type="entry name" value="Cadherin_CBD"/>
</dbReference>
<keyword evidence="11" id="KW-0325">Glycoprotein</keyword>
<keyword evidence="18" id="KW-1185">Reference proteome</keyword>
<dbReference type="FunFam" id="2.60.40.60:FF:000004">
    <property type="entry name" value="Protocadherin 1 gamma 2"/>
    <property type="match status" value="1"/>
</dbReference>
<dbReference type="InterPro" id="IPR050174">
    <property type="entry name" value="Protocadherin/Cadherin-CA"/>
</dbReference>
<name>A0A8C5DQJ9_GOUWI</name>
<dbReference type="AlphaFoldDB" id="A0A8C5DQJ9"/>
<dbReference type="Proteomes" id="UP000694680">
    <property type="component" value="Chromosome 10"/>
</dbReference>
<feature type="domain" description="Cadherin" evidence="16">
    <location>
        <begin position="357"/>
        <end position="454"/>
    </location>
</feature>
<dbReference type="SMART" id="SM00112">
    <property type="entry name" value="CA"/>
    <property type="match status" value="6"/>
</dbReference>
<dbReference type="InterPro" id="IPR015919">
    <property type="entry name" value="Cadherin-like_sf"/>
</dbReference>
<evidence type="ECO:0000256" key="12">
    <source>
        <dbReference type="PROSITE-ProRule" id="PRU00043"/>
    </source>
</evidence>
<feature type="compositionally biased region" description="Basic and acidic residues" evidence="13">
    <location>
        <begin position="936"/>
        <end position="946"/>
    </location>
</feature>
<feature type="compositionally biased region" description="Basic and acidic residues" evidence="13">
    <location>
        <begin position="909"/>
        <end position="925"/>
    </location>
</feature>
<feature type="compositionally biased region" description="Basic residues" evidence="13">
    <location>
        <begin position="926"/>
        <end position="935"/>
    </location>
</feature>
<dbReference type="GO" id="GO:0005509">
    <property type="term" value="F:calcium ion binding"/>
    <property type="evidence" value="ECO:0007669"/>
    <property type="project" value="UniProtKB-UniRule"/>
</dbReference>
<dbReference type="PRINTS" id="PR00205">
    <property type="entry name" value="CADHERIN"/>
</dbReference>
<dbReference type="Ensembl" id="ENSGWIT00000009905.1">
    <property type="protein sequence ID" value="ENSGWIP00000008873.1"/>
    <property type="gene ID" value="ENSGWIG00000005284.1"/>
</dbReference>
<keyword evidence="8" id="KW-0130">Cell adhesion</keyword>
<evidence type="ECO:0000256" key="3">
    <source>
        <dbReference type="ARBA" id="ARBA00022475"/>
    </source>
</evidence>
<keyword evidence="5 15" id="KW-0732">Signal</keyword>
<dbReference type="InterPro" id="IPR032455">
    <property type="entry name" value="Cadherin_C"/>
</dbReference>
<dbReference type="Pfam" id="PF00028">
    <property type="entry name" value="Cadherin"/>
    <property type="match status" value="5"/>
</dbReference>
<keyword evidence="9 14" id="KW-1133">Transmembrane helix</keyword>
<feature type="domain" description="Cadherin" evidence="16">
    <location>
        <begin position="242"/>
        <end position="349"/>
    </location>
</feature>
<dbReference type="PANTHER" id="PTHR24028">
    <property type="entry name" value="CADHERIN-87A"/>
    <property type="match status" value="1"/>
</dbReference>
<evidence type="ECO:0000256" key="8">
    <source>
        <dbReference type="ARBA" id="ARBA00022889"/>
    </source>
</evidence>
<evidence type="ECO:0000256" key="4">
    <source>
        <dbReference type="ARBA" id="ARBA00022692"/>
    </source>
</evidence>
<evidence type="ECO:0000256" key="15">
    <source>
        <dbReference type="SAM" id="SignalP"/>
    </source>
</evidence>
<reference evidence="17" key="1">
    <citation type="submission" date="2020-06" db="EMBL/GenBank/DDBJ databases">
        <authorList>
            <consortium name="Wellcome Sanger Institute Data Sharing"/>
        </authorList>
    </citation>
    <scope>NUCLEOTIDE SEQUENCE [LARGE SCALE GENOMIC DNA]</scope>
</reference>
<evidence type="ECO:0000256" key="14">
    <source>
        <dbReference type="SAM" id="Phobius"/>
    </source>
</evidence>